<dbReference type="Gene3D" id="2.100.10.30">
    <property type="entry name" value="Jacalin-like lectin domain"/>
    <property type="match status" value="1"/>
</dbReference>
<dbReference type="SMART" id="SM00915">
    <property type="entry name" value="Jacalin"/>
    <property type="match status" value="1"/>
</dbReference>
<proteinExistence type="predicted"/>
<organism evidence="2 3">
    <name type="scientific">Rhizoctonia solani</name>
    <dbReference type="NCBI Taxonomy" id="456999"/>
    <lineage>
        <taxon>Eukaryota</taxon>
        <taxon>Fungi</taxon>
        <taxon>Dikarya</taxon>
        <taxon>Basidiomycota</taxon>
        <taxon>Agaricomycotina</taxon>
        <taxon>Agaricomycetes</taxon>
        <taxon>Cantharellales</taxon>
        <taxon>Ceratobasidiaceae</taxon>
        <taxon>Rhizoctonia</taxon>
    </lineage>
</organism>
<dbReference type="Proteomes" id="UP000663853">
    <property type="component" value="Unassembled WGS sequence"/>
</dbReference>
<evidence type="ECO:0000259" key="1">
    <source>
        <dbReference type="PROSITE" id="PS51752"/>
    </source>
</evidence>
<dbReference type="PROSITE" id="PS51752">
    <property type="entry name" value="JACALIN_LECTIN"/>
    <property type="match status" value="1"/>
</dbReference>
<evidence type="ECO:0000313" key="3">
    <source>
        <dbReference type="Proteomes" id="UP000663853"/>
    </source>
</evidence>
<evidence type="ECO:0000313" key="2">
    <source>
        <dbReference type="EMBL" id="CAE6459947.1"/>
    </source>
</evidence>
<name>A0A8H3GNT5_9AGAM</name>
<protein>
    <recommendedName>
        <fullName evidence="1">Jacalin-type lectin domain-containing protein</fullName>
    </recommendedName>
</protein>
<comment type="caution">
    <text evidence="2">The sequence shown here is derived from an EMBL/GenBank/DDBJ whole genome shotgun (WGS) entry which is preliminary data.</text>
</comment>
<reference evidence="2" key="1">
    <citation type="submission" date="2021-01" db="EMBL/GenBank/DDBJ databases">
        <authorList>
            <person name="Kaushik A."/>
        </authorList>
    </citation>
    <scope>NUCLEOTIDE SEQUENCE</scope>
    <source>
        <strain evidence="2">AG6-10EEA</strain>
    </source>
</reference>
<dbReference type="InterPro" id="IPR036404">
    <property type="entry name" value="Jacalin-like_lectin_dom_sf"/>
</dbReference>
<feature type="domain" description="Jacalin-type lectin" evidence="1">
    <location>
        <begin position="118"/>
        <end position="258"/>
    </location>
</feature>
<feature type="non-terminal residue" evidence="2">
    <location>
        <position position="1"/>
    </location>
</feature>
<dbReference type="InterPro" id="IPR001229">
    <property type="entry name" value="Jacalin-like_lectin_dom"/>
</dbReference>
<accession>A0A8H3GNT5</accession>
<gene>
    <name evidence="2" type="ORF">RDB_LOCUS60770</name>
</gene>
<sequence>VFTKFEAIYRALHKWGDVVPLDIEMGASLVFTDLESNISRLSNTAMWNEIHSLAASRTARTTKQEGMDHWYWENGVWPNTTTSPVHWRQTRIREVVATTRLLPIELQDQLSRLYAQRLSYAPVITRGDHPHKTCDGTPHSTKSVSKVIVHEAGHIRNITFLYADESLSKHEGSGPGSSEHVFMLTAGEHITEVLIWKGDWIYGLQFITNFGRCSLPFGGGWGVPTVARSKGGVLVGAASLIKQHPPDVFRVLDIQRVI</sequence>
<dbReference type="EMBL" id="CAJMXA010001411">
    <property type="protein sequence ID" value="CAE6459947.1"/>
    <property type="molecule type" value="Genomic_DNA"/>
</dbReference>
<dbReference type="AlphaFoldDB" id="A0A8H3GNT5"/>
<dbReference type="Pfam" id="PF01419">
    <property type="entry name" value="Jacalin"/>
    <property type="match status" value="1"/>
</dbReference>
<dbReference type="SUPFAM" id="SSF51101">
    <property type="entry name" value="Mannose-binding lectins"/>
    <property type="match status" value="1"/>
</dbReference>